<organism evidence="2 3">
    <name type="scientific">Priestia flexa</name>
    <dbReference type="NCBI Taxonomy" id="86664"/>
    <lineage>
        <taxon>Bacteria</taxon>
        <taxon>Bacillati</taxon>
        <taxon>Bacillota</taxon>
        <taxon>Bacilli</taxon>
        <taxon>Bacillales</taxon>
        <taxon>Bacillaceae</taxon>
        <taxon>Priestia</taxon>
    </lineage>
</organism>
<comment type="caution">
    <text evidence="2">The sequence shown here is derived from an EMBL/GenBank/DDBJ whole genome shotgun (WGS) entry which is preliminary data.</text>
</comment>
<proteinExistence type="predicted"/>
<accession>A0ABU4JAJ3</accession>
<dbReference type="InterPro" id="IPR002559">
    <property type="entry name" value="Transposase_11"/>
</dbReference>
<evidence type="ECO:0000313" key="3">
    <source>
        <dbReference type="Proteomes" id="UP001284771"/>
    </source>
</evidence>
<evidence type="ECO:0000313" key="2">
    <source>
        <dbReference type="EMBL" id="MDW8518001.1"/>
    </source>
</evidence>
<dbReference type="RefSeq" id="WP_239428697.1">
    <property type="nucleotide sequence ID" value="NZ_JAKRCX010000001.1"/>
</dbReference>
<dbReference type="PANTHER" id="PTHR33627:SF1">
    <property type="entry name" value="TRANSPOSASE"/>
    <property type="match status" value="1"/>
</dbReference>
<dbReference type="PANTHER" id="PTHR33627">
    <property type="entry name" value="TRANSPOSASE"/>
    <property type="match status" value="1"/>
</dbReference>
<gene>
    <name evidence="2" type="ORF">RIB56_17980</name>
</gene>
<dbReference type="InterPro" id="IPR039365">
    <property type="entry name" value="IS701-like"/>
</dbReference>
<keyword evidence="3" id="KW-1185">Reference proteome</keyword>
<dbReference type="SUPFAM" id="SSF53098">
    <property type="entry name" value="Ribonuclease H-like"/>
    <property type="match status" value="1"/>
</dbReference>
<feature type="domain" description="Transposase IS4-like" evidence="1">
    <location>
        <begin position="143"/>
        <end position="340"/>
    </location>
</feature>
<reference evidence="3" key="1">
    <citation type="submission" date="2023-07" db="EMBL/GenBank/DDBJ databases">
        <title>Draft genomic sequences of Priestia flexa CCM isolated from the soil of an abandoned mine contaminated by free cyanide in the high Andean zone of Tacna, Peru.</title>
        <authorList>
            <person name="Caceda Quiroz C.J."/>
            <person name="Maraza Chooque G.J."/>
            <person name="Fora Quispe G.L."/>
            <person name="Carpio Mamani M."/>
        </authorList>
    </citation>
    <scope>NUCLEOTIDE SEQUENCE [LARGE SCALE GENOMIC DNA]</scope>
    <source>
        <strain evidence="3">CCM</strain>
    </source>
</reference>
<name>A0ABU4JAJ3_9BACI</name>
<dbReference type="Pfam" id="PF01609">
    <property type="entry name" value="DDE_Tnp_1"/>
    <property type="match status" value="1"/>
</dbReference>
<dbReference type="Proteomes" id="UP001284771">
    <property type="component" value="Unassembled WGS sequence"/>
</dbReference>
<protein>
    <submittedName>
        <fullName evidence="2">IS701 family transposase</fullName>
    </submittedName>
</protein>
<dbReference type="Gene3D" id="3.90.350.10">
    <property type="entry name" value="Transposase Inhibitor Protein From Tn5, Chain A, domain 1"/>
    <property type="match status" value="1"/>
</dbReference>
<dbReference type="NCBIfam" id="NF033540">
    <property type="entry name" value="transpos_IS701"/>
    <property type="match status" value="1"/>
</dbReference>
<evidence type="ECO:0000259" key="1">
    <source>
        <dbReference type="Pfam" id="PF01609"/>
    </source>
</evidence>
<dbReference type="InterPro" id="IPR012337">
    <property type="entry name" value="RNaseH-like_sf"/>
</dbReference>
<dbReference type="EMBL" id="JAWUZT010000073">
    <property type="protein sequence ID" value="MDW8518001.1"/>
    <property type="molecule type" value="Genomic_DNA"/>
</dbReference>
<sequence>MNRLSHQEEIYNGLIKWKLPFYFSKPVINHLTHFIDGMLSVGFTGKLTEIHSFSHQKKHRTTLGHFLKKGSWNEGYLLRQTQEQILQKMDQDEPVFLLLDDTICEKTKPSSQASTPTESCGYHFSHTDGKSVWGHQVVQLMLKNGDQAYPYEFQLFHKETTESKIKLSIEMIKRVPALQPSVYLLCDSWYTSGSIIDVALSKGIHVIGSLKTNRILYPQGIRIQAKEFARYIREEETDLVTIGHESYRVYRYEGALNDLDMGVVLMCWKEEHPMEPKHMRCFLSTDTELTTEQILSYYSQRWSIETYFKQVKGMVGFNGYQVRSERAIKRFWTIVQFTYVFAMYLRKAAFNLAIQCIRKQKIGSIIEFVYHETTNGTSLEQMKNELQVA</sequence>